<feature type="compositionally biased region" description="Polar residues" evidence="1">
    <location>
        <begin position="74"/>
        <end position="85"/>
    </location>
</feature>
<sequence>MTTAKLHLVTSGDFSPIKQGSFRPGFISPSLTAPPSSHTGFPFPTTSSSQHSNTPFQRSNLQPSPANQAKIIHSTRSPFPQTSSS</sequence>
<gene>
    <name evidence="2" type="ORF">PGTUg99_006987</name>
</gene>
<accession>A0A5B0RBA6</accession>
<feature type="compositionally biased region" description="Polar residues" evidence="1">
    <location>
        <begin position="29"/>
        <end position="67"/>
    </location>
</feature>
<organism evidence="2 3">
    <name type="scientific">Puccinia graminis f. sp. tritici</name>
    <dbReference type="NCBI Taxonomy" id="56615"/>
    <lineage>
        <taxon>Eukaryota</taxon>
        <taxon>Fungi</taxon>
        <taxon>Dikarya</taxon>
        <taxon>Basidiomycota</taxon>
        <taxon>Pucciniomycotina</taxon>
        <taxon>Pucciniomycetes</taxon>
        <taxon>Pucciniales</taxon>
        <taxon>Pucciniaceae</taxon>
        <taxon>Puccinia</taxon>
    </lineage>
</organism>
<evidence type="ECO:0000313" key="3">
    <source>
        <dbReference type="Proteomes" id="UP000325313"/>
    </source>
</evidence>
<dbReference type="Proteomes" id="UP000325313">
    <property type="component" value="Unassembled WGS sequence"/>
</dbReference>
<dbReference type="AlphaFoldDB" id="A0A5B0RBA6"/>
<protein>
    <submittedName>
        <fullName evidence="2">Uncharacterized protein</fullName>
    </submittedName>
</protein>
<reference evidence="2 3" key="1">
    <citation type="submission" date="2019-05" db="EMBL/GenBank/DDBJ databases">
        <title>Emergence of the Ug99 lineage of the wheat stem rust pathogen through somatic hybridization.</title>
        <authorList>
            <person name="Li F."/>
            <person name="Upadhyaya N.M."/>
            <person name="Sperschneider J."/>
            <person name="Matny O."/>
            <person name="Nguyen-Phuc H."/>
            <person name="Mago R."/>
            <person name="Raley C."/>
            <person name="Miller M.E."/>
            <person name="Silverstein K.A.T."/>
            <person name="Henningsen E."/>
            <person name="Hirsch C.D."/>
            <person name="Visser B."/>
            <person name="Pretorius Z.A."/>
            <person name="Steffenson B.J."/>
            <person name="Schwessinger B."/>
            <person name="Dodds P.N."/>
            <person name="Figueroa M."/>
        </authorList>
    </citation>
    <scope>NUCLEOTIDE SEQUENCE [LARGE SCALE GENOMIC DNA]</scope>
    <source>
        <strain evidence="2 3">Ug99</strain>
    </source>
</reference>
<evidence type="ECO:0000256" key="1">
    <source>
        <dbReference type="SAM" id="MobiDB-lite"/>
    </source>
</evidence>
<evidence type="ECO:0000313" key="2">
    <source>
        <dbReference type="EMBL" id="KAA1123101.1"/>
    </source>
</evidence>
<dbReference type="EMBL" id="VDEP01000211">
    <property type="protein sequence ID" value="KAA1123101.1"/>
    <property type="molecule type" value="Genomic_DNA"/>
</dbReference>
<name>A0A5B0RBA6_PUCGR</name>
<comment type="caution">
    <text evidence="2">The sequence shown here is derived from an EMBL/GenBank/DDBJ whole genome shotgun (WGS) entry which is preliminary data.</text>
</comment>
<feature type="region of interest" description="Disordered" evidence="1">
    <location>
        <begin position="1"/>
        <end position="85"/>
    </location>
</feature>
<proteinExistence type="predicted"/>